<evidence type="ECO:0000256" key="5">
    <source>
        <dbReference type="ARBA" id="ARBA00022833"/>
    </source>
</evidence>
<gene>
    <name evidence="7" type="primary">radC</name>
    <name evidence="7" type="ORF">B1N52_15405</name>
</gene>
<dbReference type="SUPFAM" id="SSF102712">
    <property type="entry name" value="JAB1/MPN domain"/>
    <property type="match status" value="1"/>
</dbReference>
<comment type="similarity">
    <text evidence="1">Belongs to the UPF0758 family.</text>
</comment>
<evidence type="ECO:0000313" key="8">
    <source>
        <dbReference type="Proteomes" id="UP000525850"/>
    </source>
</evidence>
<evidence type="ECO:0000256" key="2">
    <source>
        <dbReference type="ARBA" id="ARBA00022670"/>
    </source>
</evidence>
<dbReference type="GO" id="GO:0006508">
    <property type="term" value="P:proteolysis"/>
    <property type="evidence" value="ECO:0007669"/>
    <property type="project" value="UniProtKB-KW"/>
</dbReference>
<sequence length="149" mass="16680">MSVSYEKVVEIVRLKQVVCDSTLEIQKITSSFGIAQWLMDEIGNETQEVLMLLCLNTKNEVNSLSVVHRGTINQSIAHPRDIFQRAILSNATRICIAHNHPSGNPQPSEADKLFTERIKEAGDLLGISLLDHLVVTSNRYYSFRENGGL</sequence>
<dbReference type="InterPro" id="IPR025657">
    <property type="entry name" value="RadC_JAB"/>
</dbReference>
<dbReference type="PROSITE" id="PS01302">
    <property type="entry name" value="UPF0758"/>
    <property type="match status" value="1"/>
</dbReference>
<protein>
    <submittedName>
        <fullName evidence="7">DNA repair protein RadC</fullName>
    </submittedName>
</protein>
<evidence type="ECO:0000313" key="7">
    <source>
        <dbReference type="EMBL" id="EAG2516517.1"/>
    </source>
</evidence>
<dbReference type="Proteomes" id="UP000525850">
    <property type="component" value="Unassembled WGS sequence"/>
</dbReference>
<name>A0A3D7VLR4_LISMN</name>
<dbReference type="InterPro" id="IPR037518">
    <property type="entry name" value="MPN"/>
</dbReference>
<keyword evidence="3" id="KW-0479">Metal-binding</keyword>
<accession>A0A3D7VLR4</accession>
<dbReference type="GO" id="GO:0008237">
    <property type="term" value="F:metallopeptidase activity"/>
    <property type="evidence" value="ECO:0007669"/>
    <property type="project" value="UniProtKB-KW"/>
</dbReference>
<evidence type="ECO:0000256" key="6">
    <source>
        <dbReference type="ARBA" id="ARBA00023049"/>
    </source>
</evidence>
<dbReference type="Pfam" id="PF04002">
    <property type="entry name" value="RadC"/>
    <property type="match status" value="1"/>
</dbReference>
<dbReference type="PANTHER" id="PTHR30471:SF3">
    <property type="entry name" value="UPF0758 PROTEIN YEES-RELATED"/>
    <property type="match status" value="1"/>
</dbReference>
<dbReference type="InterPro" id="IPR020891">
    <property type="entry name" value="UPF0758_CS"/>
</dbReference>
<organism evidence="7 8">
    <name type="scientific">Listeria monocytogenes</name>
    <dbReference type="NCBI Taxonomy" id="1639"/>
    <lineage>
        <taxon>Bacteria</taxon>
        <taxon>Bacillati</taxon>
        <taxon>Bacillota</taxon>
        <taxon>Bacilli</taxon>
        <taxon>Bacillales</taxon>
        <taxon>Listeriaceae</taxon>
        <taxon>Listeria</taxon>
    </lineage>
</organism>
<dbReference type="CDD" id="cd08071">
    <property type="entry name" value="MPN_DUF2466"/>
    <property type="match status" value="1"/>
</dbReference>
<dbReference type="EMBL" id="AABBAW010000013">
    <property type="protein sequence ID" value="EAG2516517.1"/>
    <property type="molecule type" value="Genomic_DNA"/>
</dbReference>
<dbReference type="AlphaFoldDB" id="A0A3D7VLR4"/>
<dbReference type="PANTHER" id="PTHR30471">
    <property type="entry name" value="DNA REPAIR PROTEIN RADC"/>
    <property type="match status" value="1"/>
</dbReference>
<evidence type="ECO:0000256" key="3">
    <source>
        <dbReference type="ARBA" id="ARBA00022723"/>
    </source>
</evidence>
<keyword evidence="4" id="KW-0378">Hydrolase</keyword>
<proteinExistence type="inferred from homology"/>
<dbReference type="NCBIfam" id="TIGR00608">
    <property type="entry name" value="radc"/>
    <property type="match status" value="1"/>
</dbReference>
<dbReference type="InterPro" id="IPR001405">
    <property type="entry name" value="UPF0758"/>
</dbReference>
<evidence type="ECO:0000256" key="4">
    <source>
        <dbReference type="ARBA" id="ARBA00022801"/>
    </source>
</evidence>
<keyword evidence="2" id="KW-0645">Protease</keyword>
<dbReference type="RefSeq" id="WP_031644641.1">
    <property type="nucleotide sequence ID" value="NZ_JOJS01000009.1"/>
</dbReference>
<evidence type="ECO:0000256" key="1">
    <source>
        <dbReference type="ARBA" id="ARBA00010243"/>
    </source>
</evidence>
<keyword evidence="6" id="KW-0482">Metalloprotease</keyword>
<comment type="caution">
    <text evidence="7">The sequence shown here is derived from an EMBL/GenBank/DDBJ whole genome shotgun (WGS) entry which is preliminary data.</text>
</comment>
<dbReference type="Gene3D" id="3.40.140.10">
    <property type="entry name" value="Cytidine Deaminase, domain 2"/>
    <property type="match status" value="1"/>
</dbReference>
<dbReference type="PROSITE" id="PS50249">
    <property type="entry name" value="MPN"/>
    <property type="match status" value="1"/>
</dbReference>
<reference evidence="7 8" key="1">
    <citation type="submission" date="2018-06" db="EMBL/GenBank/DDBJ databases">
        <authorList>
            <consortium name="GenomeTrakr: Next Generation Sequencing Network for Food Pathogen Tracability"/>
        </authorList>
    </citation>
    <scope>NUCLEOTIDE SEQUENCE [LARGE SCALE GENOMIC DNA]</scope>
    <source>
        <strain evidence="7 8">FDA960927-006-004</strain>
    </source>
</reference>
<keyword evidence="5" id="KW-0862">Zinc</keyword>
<dbReference type="GO" id="GO:0046872">
    <property type="term" value="F:metal ion binding"/>
    <property type="evidence" value="ECO:0007669"/>
    <property type="project" value="UniProtKB-KW"/>
</dbReference>